<sequence>MDFKSIMPRLRHNSYFLQLFLPISEYNGQYPYTAVSKGISPINHHQHWHTNPNTKNIIAAIISLIVLSKLLILYPFFYF</sequence>
<feature type="transmembrane region" description="Helical" evidence="1">
    <location>
        <begin position="57"/>
        <end position="77"/>
    </location>
</feature>
<organism evidence="2 3">
    <name type="scientific">Campylobacter vicugnae</name>
    <dbReference type="NCBI Taxonomy" id="1660076"/>
    <lineage>
        <taxon>Bacteria</taxon>
        <taxon>Pseudomonadati</taxon>
        <taxon>Campylobacterota</taxon>
        <taxon>Epsilonproteobacteria</taxon>
        <taxon>Campylobacterales</taxon>
        <taxon>Campylobacteraceae</taxon>
        <taxon>Campylobacter</taxon>
    </lineage>
</organism>
<evidence type="ECO:0000256" key="1">
    <source>
        <dbReference type="SAM" id="Phobius"/>
    </source>
</evidence>
<keyword evidence="1" id="KW-0472">Membrane</keyword>
<dbReference type="STRING" id="1660074.CVIC8964_1221"/>
<proteinExistence type="predicted"/>
<keyword evidence="1" id="KW-0812">Transmembrane</keyword>
<protein>
    <submittedName>
        <fullName evidence="2">Uncharacterized protein</fullName>
    </submittedName>
</protein>
<name>A0A1X9T264_9BACT</name>
<dbReference type="EMBL" id="CP018791">
    <property type="protein sequence ID" value="ARR02614.1"/>
    <property type="molecule type" value="Genomic_DNA"/>
</dbReference>
<gene>
    <name evidence="2" type="ORF">CVIC8964_1221</name>
</gene>
<evidence type="ECO:0000313" key="2">
    <source>
        <dbReference type="EMBL" id="ARR02614.1"/>
    </source>
</evidence>
<dbReference type="AlphaFoldDB" id="A0A1X9T264"/>
<evidence type="ECO:0000313" key="3">
    <source>
        <dbReference type="Proteomes" id="UP000194265"/>
    </source>
</evidence>
<dbReference type="Proteomes" id="UP000194265">
    <property type="component" value="Chromosome"/>
</dbReference>
<accession>A0A1X9T264</accession>
<keyword evidence="1" id="KW-1133">Transmembrane helix</keyword>
<reference evidence="2 3" key="1">
    <citation type="journal article" date="2017" name="Genome Biol. Evol.">
        <title>Comparative Genomic Analysis Identifies a Campylobacter Clade Deficient in Selenium Metabolism.</title>
        <authorList>
            <person name="Miller W.G."/>
            <person name="Yee E."/>
            <person name="Lopes B.S."/>
            <person name="Chapman M.H."/>
            <person name="Huynh S."/>
            <person name="Bono J.L."/>
            <person name="Parker C.T."/>
            <person name="Strachan N.J.C."/>
            <person name="Forbes K.J."/>
        </authorList>
    </citation>
    <scope>NUCLEOTIDE SEQUENCE [LARGE SCALE GENOMIC DNA]</scope>
    <source>
        <strain evidence="2 3">RM8964</strain>
    </source>
</reference>